<name>A0A9W4KVU8_9BACI</name>
<dbReference type="InterPro" id="IPR036388">
    <property type="entry name" value="WH-like_DNA-bd_sf"/>
</dbReference>
<feature type="domain" description="HTH lysR-type" evidence="1">
    <location>
        <begin position="14"/>
        <end position="37"/>
    </location>
</feature>
<dbReference type="InterPro" id="IPR000847">
    <property type="entry name" value="LysR_HTH_N"/>
</dbReference>
<comment type="caution">
    <text evidence="2">The sequence shown here is derived from an EMBL/GenBank/DDBJ whole genome shotgun (WGS) entry which is preliminary data.</text>
</comment>
<dbReference type="PROSITE" id="PS50931">
    <property type="entry name" value="HTH_LYSR"/>
    <property type="match status" value="1"/>
</dbReference>
<evidence type="ECO:0000313" key="2">
    <source>
        <dbReference type="EMBL" id="CAH0195535.1"/>
    </source>
</evidence>
<evidence type="ECO:0000259" key="1">
    <source>
        <dbReference type="PROSITE" id="PS50931"/>
    </source>
</evidence>
<sequence length="99" mass="11063">MLLIFACEKPNLSRVKDLEQELRKNLFIRSSHSIILTDEGMLQRKGAEEIVNMVDKLGVEFSSMEETISGEVYVGGGETDAMIECSANLFTTGYKKDIV</sequence>
<organism evidence="2 3">
    <name type="scientific">Peribacillus simplex</name>
    <dbReference type="NCBI Taxonomy" id="1478"/>
    <lineage>
        <taxon>Bacteria</taxon>
        <taxon>Bacillati</taxon>
        <taxon>Bacillota</taxon>
        <taxon>Bacilli</taxon>
        <taxon>Bacillales</taxon>
        <taxon>Bacillaceae</taxon>
        <taxon>Peribacillus</taxon>
    </lineage>
</organism>
<dbReference type="SUPFAM" id="SSF46785">
    <property type="entry name" value="Winged helix' DNA-binding domain"/>
    <property type="match status" value="1"/>
</dbReference>
<evidence type="ECO:0000313" key="3">
    <source>
        <dbReference type="Proteomes" id="UP000789326"/>
    </source>
</evidence>
<protein>
    <recommendedName>
        <fullName evidence="1">HTH lysR-type domain-containing protein</fullName>
    </recommendedName>
</protein>
<reference evidence="2" key="1">
    <citation type="submission" date="2021-11" db="EMBL/GenBank/DDBJ databases">
        <authorList>
            <person name="Bulgarelli D."/>
        </authorList>
    </citation>
    <scope>NUCLEOTIDE SEQUENCE</scope>
    <source>
        <strain evidence="2">Bi133</strain>
    </source>
</reference>
<proteinExistence type="predicted"/>
<dbReference type="AlphaFoldDB" id="A0A9W4KVU8"/>
<accession>A0A9W4KVU8</accession>
<dbReference type="Gene3D" id="1.10.10.10">
    <property type="entry name" value="Winged helix-like DNA-binding domain superfamily/Winged helix DNA-binding domain"/>
    <property type="match status" value="1"/>
</dbReference>
<gene>
    <name evidence="2" type="ORF">SRABI133_01792</name>
</gene>
<dbReference type="Proteomes" id="UP000789326">
    <property type="component" value="Unassembled WGS sequence"/>
</dbReference>
<dbReference type="GO" id="GO:0003700">
    <property type="term" value="F:DNA-binding transcription factor activity"/>
    <property type="evidence" value="ECO:0007669"/>
    <property type="project" value="InterPro"/>
</dbReference>
<dbReference type="EMBL" id="CAKKMG010000017">
    <property type="protein sequence ID" value="CAH0195535.1"/>
    <property type="molecule type" value="Genomic_DNA"/>
</dbReference>
<dbReference type="InterPro" id="IPR036390">
    <property type="entry name" value="WH_DNA-bd_sf"/>
</dbReference>